<accession>A0ABW5N1Z8</accession>
<comment type="caution">
    <text evidence="1">The sequence shown here is derived from an EMBL/GenBank/DDBJ whole genome shotgun (WGS) entry which is preliminary data.</text>
</comment>
<proteinExistence type="predicted"/>
<gene>
    <name evidence="1" type="ORF">ACFSQJ_19485</name>
</gene>
<evidence type="ECO:0000313" key="1">
    <source>
        <dbReference type="EMBL" id="MFD2589116.1"/>
    </source>
</evidence>
<dbReference type="Proteomes" id="UP001597526">
    <property type="component" value="Unassembled WGS sequence"/>
</dbReference>
<dbReference type="RefSeq" id="WP_377768592.1">
    <property type="nucleotide sequence ID" value="NZ_JBHULB010000083.1"/>
</dbReference>
<organism evidence="1 2">
    <name type="scientific">Croceitalea marina</name>
    <dbReference type="NCBI Taxonomy" id="1775166"/>
    <lineage>
        <taxon>Bacteria</taxon>
        <taxon>Pseudomonadati</taxon>
        <taxon>Bacteroidota</taxon>
        <taxon>Flavobacteriia</taxon>
        <taxon>Flavobacteriales</taxon>
        <taxon>Flavobacteriaceae</taxon>
        <taxon>Croceitalea</taxon>
    </lineage>
</organism>
<sequence length="217" mass="25148">MKNFKVILSLAIFFIGVSCNEVRDNFDWGLVQEGVYINKFFGMEWEIPKDWHYDDNFAEQWTKTNKPDFTSFAQRVYKIKERMAIPHGEVKNSYLFMLNKKDIALGQKDNPTIFLFAENLNAVEGNVINTLEDYIDQTIKESNANSTVTLDSDEYQKERVGGTTFYKLTGVRLDNKTKYKEHYYLTLMNGFGLTMLLRAEDNKGIAELEAAIEQISL</sequence>
<evidence type="ECO:0008006" key="3">
    <source>
        <dbReference type="Google" id="ProtNLM"/>
    </source>
</evidence>
<evidence type="ECO:0000313" key="2">
    <source>
        <dbReference type="Proteomes" id="UP001597526"/>
    </source>
</evidence>
<name>A0ABW5N1Z8_9FLAO</name>
<reference evidence="2" key="1">
    <citation type="journal article" date="2019" name="Int. J. Syst. Evol. Microbiol.">
        <title>The Global Catalogue of Microorganisms (GCM) 10K type strain sequencing project: providing services to taxonomists for standard genome sequencing and annotation.</title>
        <authorList>
            <consortium name="The Broad Institute Genomics Platform"/>
            <consortium name="The Broad Institute Genome Sequencing Center for Infectious Disease"/>
            <person name="Wu L."/>
            <person name="Ma J."/>
        </authorList>
    </citation>
    <scope>NUCLEOTIDE SEQUENCE [LARGE SCALE GENOMIC DNA]</scope>
    <source>
        <strain evidence="2">KCTC 52368</strain>
    </source>
</reference>
<dbReference type="EMBL" id="JBHULB010000083">
    <property type="protein sequence ID" value="MFD2589116.1"/>
    <property type="molecule type" value="Genomic_DNA"/>
</dbReference>
<protein>
    <recommendedName>
        <fullName evidence="3">Lipoprotein</fullName>
    </recommendedName>
</protein>
<dbReference type="PROSITE" id="PS51257">
    <property type="entry name" value="PROKAR_LIPOPROTEIN"/>
    <property type="match status" value="1"/>
</dbReference>
<keyword evidence="2" id="KW-1185">Reference proteome</keyword>